<feature type="transmembrane region" description="Helical" evidence="7">
    <location>
        <begin position="265"/>
        <end position="286"/>
    </location>
</feature>
<dbReference type="AlphaFoldDB" id="A0A915LPZ0"/>
<keyword evidence="5 7" id="KW-0472">Membrane</keyword>
<evidence type="ECO:0000256" key="4">
    <source>
        <dbReference type="ARBA" id="ARBA00022989"/>
    </source>
</evidence>
<evidence type="ECO:0000313" key="8">
    <source>
        <dbReference type="Proteomes" id="UP000887561"/>
    </source>
</evidence>
<dbReference type="SUPFAM" id="SSF48652">
    <property type="entry name" value="Tetraspanin"/>
    <property type="match status" value="1"/>
</dbReference>
<evidence type="ECO:0000256" key="2">
    <source>
        <dbReference type="ARBA" id="ARBA00006840"/>
    </source>
</evidence>
<keyword evidence="4 7" id="KW-1133">Transmembrane helix</keyword>
<dbReference type="PANTHER" id="PTHR19282:SF530">
    <property type="entry name" value="TETRASPANIN"/>
    <property type="match status" value="1"/>
</dbReference>
<name>A0A915LPZ0_MELJA</name>
<evidence type="ECO:0000256" key="3">
    <source>
        <dbReference type="ARBA" id="ARBA00022692"/>
    </source>
</evidence>
<dbReference type="Pfam" id="PF00335">
    <property type="entry name" value="Tetraspanin"/>
    <property type="match status" value="1"/>
</dbReference>
<evidence type="ECO:0000256" key="6">
    <source>
        <dbReference type="SAM" id="MobiDB-lite"/>
    </source>
</evidence>
<dbReference type="Proteomes" id="UP000887561">
    <property type="component" value="Unplaced"/>
</dbReference>
<dbReference type="PRINTS" id="PR00259">
    <property type="entry name" value="TMFOUR"/>
</dbReference>
<feature type="region of interest" description="Disordered" evidence="6">
    <location>
        <begin position="13"/>
        <end position="101"/>
    </location>
</feature>
<dbReference type="PROSITE" id="PS00421">
    <property type="entry name" value="TM4_1"/>
    <property type="match status" value="1"/>
</dbReference>
<reference evidence="9" key="1">
    <citation type="submission" date="2022-11" db="UniProtKB">
        <authorList>
            <consortium name="WormBaseParasite"/>
        </authorList>
    </citation>
    <scope>IDENTIFICATION</scope>
</reference>
<feature type="transmembrane region" description="Helical" evidence="7">
    <location>
        <begin position="136"/>
        <end position="155"/>
    </location>
</feature>
<keyword evidence="8" id="KW-1185">Reference proteome</keyword>
<organism evidence="8 9">
    <name type="scientific">Meloidogyne javanica</name>
    <name type="common">Root-knot nematode worm</name>
    <dbReference type="NCBI Taxonomy" id="6303"/>
    <lineage>
        <taxon>Eukaryota</taxon>
        <taxon>Metazoa</taxon>
        <taxon>Ecdysozoa</taxon>
        <taxon>Nematoda</taxon>
        <taxon>Chromadorea</taxon>
        <taxon>Rhabditida</taxon>
        <taxon>Tylenchina</taxon>
        <taxon>Tylenchomorpha</taxon>
        <taxon>Tylenchoidea</taxon>
        <taxon>Meloidogynidae</taxon>
        <taxon>Meloidogyninae</taxon>
        <taxon>Meloidogyne</taxon>
        <taxon>Meloidogyne incognita group</taxon>
    </lineage>
</organism>
<dbReference type="PANTHER" id="PTHR19282">
    <property type="entry name" value="TETRASPANIN"/>
    <property type="match status" value="1"/>
</dbReference>
<dbReference type="InterPro" id="IPR018503">
    <property type="entry name" value="Tetraspanin_CS"/>
</dbReference>
<comment type="similarity">
    <text evidence="2">Belongs to the tetraspanin (TM4SF) family.</text>
</comment>
<evidence type="ECO:0000256" key="5">
    <source>
        <dbReference type="ARBA" id="ARBA00023136"/>
    </source>
</evidence>
<dbReference type="WBParaSite" id="scaffold16233_cov190.g18173">
    <property type="protein sequence ID" value="scaffold16233_cov190.g18173"/>
    <property type="gene ID" value="scaffold16233_cov190.g18173"/>
</dbReference>
<proteinExistence type="inferred from homology"/>
<evidence type="ECO:0000256" key="1">
    <source>
        <dbReference type="ARBA" id="ARBA00004141"/>
    </source>
</evidence>
<keyword evidence="3 7" id="KW-0812">Transmembrane</keyword>
<evidence type="ECO:0000313" key="9">
    <source>
        <dbReference type="WBParaSite" id="scaffold16233_cov190.g18173"/>
    </source>
</evidence>
<feature type="transmembrane region" description="Helical" evidence="7">
    <location>
        <begin position="162"/>
        <end position="187"/>
    </location>
</feature>
<accession>A0A915LPZ0</accession>
<evidence type="ECO:0000256" key="7">
    <source>
        <dbReference type="SAM" id="Phobius"/>
    </source>
</evidence>
<protein>
    <submittedName>
        <fullName evidence="9">Tetraspanin</fullName>
    </submittedName>
</protein>
<dbReference type="InterPro" id="IPR008952">
    <property type="entry name" value="Tetraspanin_EC2_sf"/>
</dbReference>
<comment type="subcellular location">
    <subcellularLocation>
        <location evidence="1">Membrane</location>
        <topology evidence="1">Multi-pass membrane protein</topology>
    </subcellularLocation>
</comment>
<dbReference type="GO" id="GO:0005886">
    <property type="term" value="C:plasma membrane"/>
    <property type="evidence" value="ECO:0007669"/>
    <property type="project" value="TreeGrafter"/>
</dbReference>
<sequence length="306" mass="33414">MTISTIWCFCCSKKKKGGDDKEDNKRQSKVKSPPPIPAAKKTDSATKKRRYSATPDKAKRQAAQARVRIPVVKPVVAGNPKAKGGGDGGSKTKKPGDRAGRANLDRNFASHLHDFTQKIKMYNELVDKVATYQSSLWILVAIGALLMVVGFLGCCGASCENIFLLTLFSIVLIALSLIEVYVLIALFTNKDVLLDDLQGALAKSSETSEGRQNLKPIEDLLNCCGATAKTRLLYVNEGLCAGELAKTEDCFNVLSSKIDLMGATIVKFGLLLLLLQLTSVFFSSLLCKAFRDYYSPVGYTSTYYRD</sequence>
<feature type="compositionally biased region" description="Basic and acidic residues" evidence="6">
    <location>
        <begin position="17"/>
        <end position="26"/>
    </location>
</feature>
<dbReference type="InterPro" id="IPR018499">
    <property type="entry name" value="Tetraspanin/Peripherin"/>
</dbReference>